<gene>
    <name evidence="1" type="ORF">BD310DRAFT_917390</name>
</gene>
<dbReference type="EMBL" id="ML145091">
    <property type="protein sequence ID" value="TBU62906.1"/>
    <property type="molecule type" value="Genomic_DNA"/>
</dbReference>
<reference evidence="1 2" key="1">
    <citation type="submission" date="2019-01" db="EMBL/GenBank/DDBJ databases">
        <title>Draft genome sequences of three monokaryotic isolates of the white-rot basidiomycete fungus Dichomitus squalens.</title>
        <authorList>
            <consortium name="DOE Joint Genome Institute"/>
            <person name="Lopez S.C."/>
            <person name="Andreopoulos B."/>
            <person name="Pangilinan J."/>
            <person name="Lipzen A."/>
            <person name="Riley R."/>
            <person name="Ahrendt S."/>
            <person name="Ng V."/>
            <person name="Barry K."/>
            <person name="Daum C."/>
            <person name="Grigoriev I.V."/>
            <person name="Hilden K.S."/>
            <person name="Makela M.R."/>
            <person name="de Vries R.P."/>
        </authorList>
    </citation>
    <scope>NUCLEOTIDE SEQUENCE [LARGE SCALE GENOMIC DNA]</scope>
    <source>
        <strain evidence="1 2">CBS 464.89</strain>
    </source>
</reference>
<evidence type="ECO:0000313" key="2">
    <source>
        <dbReference type="Proteomes" id="UP000292082"/>
    </source>
</evidence>
<accession>A0A4Q9Q7E2</accession>
<dbReference type="PROSITE" id="PS51257">
    <property type="entry name" value="PROKAR_LIPOPROTEIN"/>
    <property type="match status" value="1"/>
</dbReference>
<evidence type="ECO:0000313" key="1">
    <source>
        <dbReference type="EMBL" id="TBU62906.1"/>
    </source>
</evidence>
<sequence>MFNSRVKKRPRCNDVAACLCGLGACSHAIVIEPLTHPAGADLTEGRRGEVSLADVVAALLSYGVDLL</sequence>
<organism evidence="1 2">
    <name type="scientific">Dichomitus squalens</name>
    <dbReference type="NCBI Taxonomy" id="114155"/>
    <lineage>
        <taxon>Eukaryota</taxon>
        <taxon>Fungi</taxon>
        <taxon>Dikarya</taxon>
        <taxon>Basidiomycota</taxon>
        <taxon>Agaricomycotina</taxon>
        <taxon>Agaricomycetes</taxon>
        <taxon>Polyporales</taxon>
        <taxon>Polyporaceae</taxon>
        <taxon>Dichomitus</taxon>
    </lineage>
</organism>
<name>A0A4Q9Q7E2_9APHY</name>
<dbReference type="AlphaFoldDB" id="A0A4Q9Q7E2"/>
<keyword evidence="2" id="KW-1185">Reference proteome</keyword>
<protein>
    <submittedName>
        <fullName evidence="1">Uncharacterized protein</fullName>
    </submittedName>
</protein>
<proteinExistence type="predicted"/>
<dbReference type="Proteomes" id="UP000292082">
    <property type="component" value="Unassembled WGS sequence"/>
</dbReference>